<organism evidence="2 3">
    <name type="scientific">Fulvivirga imtechensis AK7</name>
    <dbReference type="NCBI Taxonomy" id="1237149"/>
    <lineage>
        <taxon>Bacteria</taxon>
        <taxon>Pseudomonadati</taxon>
        <taxon>Bacteroidota</taxon>
        <taxon>Cytophagia</taxon>
        <taxon>Cytophagales</taxon>
        <taxon>Fulvivirgaceae</taxon>
        <taxon>Fulvivirga</taxon>
    </lineage>
</organism>
<dbReference type="OrthoDB" id="980645at2"/>
<gene>
    <name evidence="2" type="ORF">C900_03048</name>
</gene>
<evidence type="ECO:0000256" key="1">
    <source>
        <dbReference type="SAM" id="Phobius"/>
    </source>
</evidence>
<keyword evidence="1" id="KW-1133">Transmembrane helix</keyword>
<evidence type="ECO:0000313" key="2">
    <source>
        <dbReference type="EMBL" id="ELR71084.1"/>
    </source>
</evidence>
<keyword evidence="3" id="KW-1185">Reference proteome</keyword>
<dbReference type="AlphaFoldDB" id="L8JU54"/>
<reference evidence="2 3" key="1">
    <citation type="submission" date="2012-12" db="EMBL/GenBank/DDBJ databases">
        <title>Genome assembly of Fulvivirga imtechensis AK7.</title>
        <authorList>
            <person name="Nupur N."/>
            <person name="Khatri I."/>
            <person name="Kumar R."/>
            <person name="Subramanian S."/>
            <person name="Pinnaka A."/>
        </authorList>
    </citation>
    <scope>NUCLEOTIDE SEQUENCE [LARGE SCALE GENOMIC DNA]</scope>
    <source>
        <strain evidence="2 3">AK7</strain>
    </source>
</reference>
<feature type="transmembrane region" description="Helical" evidence="1">
    <location>
        <begin position="7"/>
        <end position="27"/>
    </location>
</feature>
<dbReference type="eggNOG" id="ENOG5033A7G">
    <property type="taxonomic scope" value="Bacteria"/>
</dbReference>
<proteinExistence type="predicted"/>
<keyword evidence="1" id="KW-0472">Membrane</keyword>
<protein>
    <submittedName>
        <fullName evidence="2">Uncharacterized protein</fullName>
    </submittedName>
</protein>
<keyword evidence="1" id="KW-0812">Transmembrane</keyword>
<evidence type="ECO:0000313" key="3">
    <source>
        <dbReference type="Proteomes" id="UP000011135"/>
    </source>
</evidence>
<dbReference type="STRING" id="1237149.C900_03048"/>
<sequence>MKSHAQIALGFLAFIMMVKAMMIPVVYIDFKINQDYIARVLCINRDKPELNCNGHCILMQKLKKTQETEQSQENQTNK</sequence>
<comment type="caution">
    <text evidence="2">The sequence shown here is derived from an EMBL/GenBank/DDBJ whole genome shotgun (WGS) entry which is preliminary data.</text>
</comment>
<accession>L8JU54</accession>
<dbReference type="Proteomes" id="UP000011135">
    <property type="component" value="Unassembled WGS sequence"/>
</dbReference>
<name>L8JU54_9BACT</name>
<dbReference type="EMBL" id="AMZN01000045">
    <property type="protein sequence ID" value="ELR71084.1"/>
    <property type="molecule type" value="Genomic_DNA"/>
</dbReference>
<dbReference type="RefSeq" id="WP_009580384.1">
    <property type="nucleotide sequence ID" value="NZ_AMZN01000045.1"/>
</dbReference>